<feature type="transmembrane region" description="Helical" evidence="3">
    <location>
        <begin position="84"/>
        <end position="106"/>
    </location>
</feature>
<keyword evidence="3" id="KW-1133">Transmembrane helix</keyword>
<dbReference type="EMBL" id="BAAADJ010000001">
    <property type="protein sequence ID" value="GAA0313951.1"/>
    <property type="molecule type" value="Genomic_DNA"/>
</dbReference>
<evidence type="ECO:0000256" key="3">
    <source>
        <dbReference type="SAM" id="Phobius"/>
    </source>
</evidence>
<keyword evidence="3" id="KW-0472">Membrane</keyword>
<dbReference type="Gene3D" id="1.10.10.1320">
    <property type="entry name" value="Anti-sigma factor, zinc-finger domain"/>
    <property type="match status" value="1"/>
</dbReference>
<dbReference type="Proteomes" id="UP001500782">
    <property type="component" value="Unassembled WGS sequence"/>
</dbReference>
<dbReference type="RefSeq" id="WP_343795295.1">
    <property type="nucleotide sequence ID" value="NZ_BAAADJ010000001.1"/>
</dbReference>
<protein>
    <recommendedName>
        <fullName evidence="2">Anti-sigma-W factor RsiW</fullName>
    </recommendedName>
</protein>
<dbReference type="InterPro" id="IPR041916">
    <property type="entry name" value="Anti_sigma_zinc_sf"/>
</dbReference>
<feature type="domain" description="Putative zinc-finger" evidence="4">
    <location>
        <begin position="6"/>
        <end position="39"/>
    </location>
</feature>
<organism evidence="5 6">
    <name type="scientific">Bacillus carboniphilus</name>
    <dbReference type="NCBI Taxonomy" id="86663"/>
    <lineage>
        <taxon>Bacteria</taxon>
        <taxon>Bacillati</taxon>
        <taxon>Bacillota</taxon>
        <taxon>Bacilli</taxon>
        <taxon>Bacillales</taxon>
        <taxon>Bacillaceae</taxon>
        <taxon>Bacillus</taxon>
    </lineage>
</organism>
<evidence type="ECO:0000256" key="1">
    <source>
        <dbReference type="ARBA" id="ARBA00024353"/>
    </source>
</evidence>
<keyword evidence="3" id="KW-0812">Transmembrane</keyword>
<sequence length="204" mass="23125">MGKCPEHIVEYMHEYLDDEISSAQEAELRSHLQSCVECQKHFHELKKAIALVQSTSHIQAPSDFTANVMSRLPKEKKRVWVQRWFRAHPFITAASLFIFLMLGSLMSSFNANDDFSVSNHSNIIVENNTVIVPEGETVNGDLVVKNGKLRIEGKVEGNVTVINGERYMASAGEVTGNIQEINEAFSWMWFHIKKTVNNVIEAFE</sequence>
<evidence type="ECO:0000259" key="4">
    <source>
        <dbReference type="Pfam" id="PF13490"/>
    </source>
</evidence>
<evidence type="ECO:0000313" key="6">
    <source>
        <dbReference type="Proteomes" id="UP001500782"/>
    </source>
</evidence>
<name>A0ABP3FEI9_9BACI</name>
<keyword evidence="6" id="KW-1185">Reference proteome</keyword>
<comment type="similarity">
    <text evidence="1">Belongs to the zinc-associated anti-sigma factor (ZAS) superfamily. Anti-sigma-W factor family.</text>
</comment>
<comment type="caution">
    <text evidence="5">The sequence shown here is derived from an EMBL/GenBank/DDBJ whole genome shotgun (WGS) entry which is preliminary data.</text>
</comment>
<gene>
    <name evidence="5" type="primary">rsiW</name>
    <name evidence="5" type="ORF">GCM10008967_00570</name>
</gene>
<reference evidence="6" key="1">
    <citation type="journal article" date="2019" name="Int. J. Syst. Evol. Microbiol.">
        <title>The Global Catalogue of Microorganisms (GCM) 10K type strain sequencing project: providing services to taxonomists for standard genome sequencing and annotation.</title>
        <authorList>
            <consortium name="The Broad Institute Genomics Platform"/>
            <consortium name="The Broad Institute Genome Sequencing Center for Infectious Disease"/>
            <person name="Wu L."/>
            <person name="Ma J."/>
        </authorList>
    </citation>
    <scope>NUCLEOTIDE SEQUENCE [LARGE SCALE GENOMIC DNA]</scope>
    <source>
        <strain evidence="6">JCM 9731</strain>
    </source>
</reference>
<dbReference type="InterPro" id="IPR027383">
    <property type="entry name" value="Znf_put"/>
</dbReference>
<proteinExistence type="inferred from homology"/>
<accession>A0ABP3FEI9</accession>
<dbReference type="Pfam" id="PF13490">
    <property type="entry name" value="zf-HC2"/>
    <property type="match status" value="1"/>
</dbReference>
<evidence type="ECO:0000256" key="2">
    <source>
        <dbReference type="ARBA" id="ARBA00024438"/>
    </source>
</evidence>
<evidence type="ECO:0000313" key="5">
    <source>
        <dbReference type="EMBL" id="GAA0313951.1"/>
    </source>
</evidence>